<gene>
    <name evidence="5" type="ORF">HDF22_000885</name>
</gene>
<keyword evidence="2 5" id="KW-0238">DNA-binding</keyword>
<dbReference type="PANTHER" id="PTHR43280:SF30">
    <property type="entry name" value="MMSAB OPERON REGULATORY PROTEIN"/>
    <property type="match status" value="1"/>
</dbReference>
<dbReference type="SUPFAM" id="SSF51215">
    <property type="entry name" value="Regulatory protein AraC"/>
    <property type="match status" value="1"/>
</dbReference>
<dbReference type="InterPro" id="IPR009057">
    <property type="entry name" value="Homeodomain-like_sf"/>
</dbReference>
<organism evidence="5 6">
    <name type="scientific">Mucilaginibacter lappiensis</name>
    <dbReference type="NCBI Taxonomy" id="354630"/>
    <lineage>
        <taxon>Bacteria</taxon>
        <taxon>Pseudomonadati</taxon>
        <taxon>Bacteroidota</taxon>
        <taxon>Sphingobacteriia</taxon>
        <taxon>Sphingobacteriales</taxon>
        <taxon>Sphingobacteriaceae</taxon>
        <taxon>Mucilaginibacter</taxon>
    </lineage>
</organism>
<sequence length="300" mass="35275">MSISFKRRDGFMGEKLLAIPQKILREAKDKNPQLFRIYITYIGYFPKAAAHYRERRKGCEDNILIYCLQGKGHYILDSKRYEVTSNQFIIIPATDQYIRYWADKDDPWTIYWVHYTSDHIQAFNQSLNLNIHKGPIQIPFNEKAIEIWQNIYQTLEMGYSIENLCNAAFCLHHLIAIFLFPQRHVQNNHENDGDIITKTINHMRSNISQKLTVEDMAARQSLSVSHFSNIFRKATGMPPIDYFIHLKMQKACQLLYTHDHKIKAVAMNLGYEDPYYFSRIFKKYVGSSPEQYRVTAKNTG</sequence>
<dbReference type="GO" id="GO:0043565">
    <property type="term" value="F:sequence-specific DNA binding"/>
    <property type="evidence" value="ECO:0007669"/>
    <property type="project" value="InterPro"/>
</dbReference>
<dbReference type="PROSITE" id="PS01124">
    <property type="entry name" value="HTH_ARAC_FAMILY_2"/>
    <property type="match status" value="1"/>
</dbReference>
<dbReference type="RefSeq" id="WP_183585894.1">
    <property type="nucleotide sequence ID" value="NZ_JACHCA010000002.1"/>
</dbReference>
<evidence type="ECO:0000256" key="1">
    <source>
        <dbReference type="ARBA" id="ARBA00023015"/>
    </source>
</evidence>
<dbReference type="InterPro" id="IPR018060">
    <property type="entry name" value="HTH_AraC"/>
</dbReference>
<evidence type="ECO:0000313" key="6">
    <source>
        <dbReference type="Proteomes" id="UP000548326"/>
    </source>
</evidence>
<keyword evidence="1" id="KW-0805">Transcription regulation</keyword>
<proteinExistence type="predicted"/>
<dbReference type="PANTHER" id="PTHR43280">
    <property type="entry name" value="ARAC-FAMILY TRANSCRIPTIONAL REGULATOR"/>
    <property type="match status" value="1"/>
</dbReference>
<dbReference type="Gene3D" id="2.60.120.280">
    <property type="entry name" value="Regulatory protein AraC"/>
    <property type="match status" value="1"/>
</dbReference>
<evidence type="ECO:0000259" key="4">
    <source>
        <dbReference type="PROSITE" id="PS01124"/>
    </source>
</evidence>
<dbReference type="Gene3D" id="1.10.10.60">
    <property type="entry name" value="Homeodomain-like"/>
    <property type="match status" value="2"/>
</dbReference>
<dbReference type="PROSITE" id="PS00041">
    <property type="entry name" value="HTH_ARAC_FAMILY_1"/>
    <property type="match status" value="1"/>
</dbReference>
<dbReference type="Proteomes" id="UP000548326">
    <property type="component" value="Unassembled WGS sequence"/>
</dbReference>
<dbReference type="CDD" id="cd06986">
    <property type="entry name" value="cupin_MmsR-like_N"/>
    <property type="match status" value="1"/>
</dbReference>
<evidence type="ECO:0000256" key="3">
    <source>
        <dbReference type="ARBA" id="ARBA00023163"/>
    </source>
</evidence>
<dbReference type="SUPFAM" id="SSF46689">
    <property type="entry name" value="Homeodomain-like"/>
    <property type="match status" value="2"/>
</dbReference>
<evidence type="ECO:0000256" key="2">
    <source>
        <dbReference type="ARBA" id="ARBA00023125"/>
    </source>
</evidence>
<evidence type="ECO:0000313" key="5">
    <source>
        <dbReference type="EMBL" id="MBB6126780.1"/>
    </source>
</evidence>
<dbReference type="GO" id="GO:0003700">
    <property type="term" value="F:DNA-binding transcription factor activity"/>
    <property type="evidence" value="ECO:0007669"/>
    <property type="project" value="InterPro"/>
</dbReference>
<name>A0A841J7Q0_9SPHI</name>
<dbReference type="Pfam" id="PF12833">
    <property type="entry name" value="HTH_18"/>
    <property type="match status" value="1"/>
</dbReference>
<dbReference type="EMBL" id="JACHCA010000002">
    <property type="protein sequence ID" value="MBB6126780.1"/>
    <property type="molecule type" value="Genomic_DNA"/>
</dbReference>
<dbReference type="Pfam" id="PF02311">
    <property type="entry name" value="AraC_binding"/>
    <property type="match status" value="1"/>
</dbReference>
<comment type="caution">
    <text evidence="5">The sequence shown here is derived from an EMBL/GenBank/DDBJ whole genome shotgun (WGS) entry which is preliminary data.</text>
</comment>
<feature type="domain" description="HTH araC/xylS-type" evidence="4">
    <location>
        <begin position="197"/>
        <end position="295"/>
    </location>
</feature>
<accession>A0A841J7Q0</accession>
<dbReference type="PRINTS" id="PR00032">
    <property type="entry name" value="HTHARAC"/>
</dbReference>
<dbReference type="SMART" id="SM00342">
    <property type="entry name" value="HTH_ARAC"/>
    <property type="match status" value="1"/>
</dbReference>
<dbReference type="InterPro" id="IPR003313">
    <property type="entry name" value="AraC-bd"/>
</dbReference>
<reference evidence="5 6" key="1">
    <citation type="submission" date="2020-08" db="EMBL/GenBank/DDBJ databases">
        <title>Genomic Encyclopedia of Type Strains, Phase IV (KMG-V): Genome sequencing to study the core and pangenomes of soil and plant-associated prokaryotes.</title>
        <authorList>
            <person name="Whitman W."/>
        </authorList>
    </citation>
    <scope>NUCLEOTIDE SEQUENCE [LARGE SCALE GENOMIC DNA]</scope>
    <source>
        <strain evidence="5 6">MP601</strain>
    </source>
</reference>
<dbReference type="InterPro" id="IPR018062">
    <property type="entry name" value="HTH_AraC-typ_CS"/>
</dbReference>
<dbReference type="InterPro" id="IPR020449">
    <property type="entry name" value="Tscrpt_reg_AraC-type_HTH"/>
</dbReference>
<dbReference type="AlphaFoldDB" id="A0A841J7Q0"/>
<dbReference type="InterPro" id="IPR037923">
    <property type="entry name" value="HTH-like"/>
</dbReference>
<protein>
    <submittedName>
        <fullName evidence="5">AraC-like DNA-binding protein</fullName>
    </submittedName>
</protein>
<keyword evidence="3" id="KW-0804">Transcription</keyword>